<reference evidence="1 2" key="1">
    <citation type="submission" date="2021-06" db="EMBL/GenBank/DDBJ databases">
        <title>Bacillus sp. RD4P76, an endophyte from a halophyte.</title>
        <authorList>
            <person name="Sun J.-Q."/>
        </authorList>
    </citation>
    <scope>NUCLEOTIDE SEQUENCE [LARGE SCALE GENOMIC DNA]</scope>
    <source>
        <strain evidence="1 2">CGMCC 1.15917</strain>
    </source>
</reference>
<keyword evidence="2" id="KW-1185">Reference proteome</keyword>
<dbReference type="EMBL" id="JAHQCS010000178">
    <property type="protein sequence ID" value="MBU9714399.1"/>
    <property type="molecule type" value="Genomic_DNA"/>
</dbReference>
<comment type="caution">
    <text evidence="1">The sequence shown here is derived from an EMBL/GenBank/DDBJ whole genome shotgun (WGS) entry which is preliminary data.</text>
</comment>
<organism evidence="1 2">
    <name type="scientific">Evansella tamaricis</name>
    <dbReference type="NCBI Taxonomy" id="2069301"/>
    <lineage>
        <taxon>Bacteria</taxon>
        <taxon>Bacillati</taxon>
        <taxon>Bacillota</taxon>
        <taxon>Bacilli</taxon>
        <taxon>Bacillales</taxon>
        <taxon>Bacillaceae</taxon>
        <taxon>Evansella</taxon>
    </lineage>
</organism>
<evidence type="ECO:0000313" key="2">
    <source>
        <dbReference type="Proteomes" id="UP000784880"/>
    </source>
</evidence>
<dbReference type="RefSeq" id="WP_217068945.1">
    <property type="nucleotide sequence ID" value="NZ_JAHQCS010000178.1"/>
</dbReference>
<dbReference type="Proteomes" id="UP000784880">
    <property type="component" value="Unassembled WGS sequence"/>
</dbReference>
<name>A0ABS6JMG7_9BACI</name>
<evidence type="ECO:0000313" key="1">
    <source>
        <dbReference type="EMBL" id="MBU9714399.1"/>
    </source>
</evidence>
<proteinExistence type="predicted"/>
<sequence length="122" mass="14286">MRKENLQLTDLLQNLSNALSDREGRNKIHADTDEYVNGVRKVVPEIEKALDKVKSYLNYNDKKSVPTILKRVIEQSYIEEIINSTDNYDQLEQGIQWIEANTDIDTGDMREQFEHTKSVWKD</sequence>
<protein>
    <submittedName>
        <fullName evidence="1">Uncharacterized protein</fullName>
    </submittedName>
</protein>
<gene>
    <name evidence="1" type="ORF">KS419_21910</name>
</gene>
<accession>A0ABS6JMG7</accession>